<organism evidence="1 4">
    <name type="scientific">Thalassospira lucentensis</name>
    <dbReference type="NCBI Taxonomy" id="168935"/>
    <lineage>
        <taxon>Bacteria</taxon>
        <taxon>Pseudomonadati</taxon>
        <taxon>Pseudomonadota</taxon>
        <taxon>Alphaproteobacteria</taxon>
        <taxon>Rhodospirillales</taxon>
        <taxon>Thalassospiraceae</taxon>
        <taxon>Thalassospira</taxon>
    </lineage>
</organism>
<dbReference type="Proteomes" id="UP000264179">
    <property type="component" value="Unassembled WGS sequence"/>
</dbReference>
<dbReference type="AlphaFoldDB" id="A0A358HV81"/>
<evidence type="ECO:0000313" key="3">
    <source>
        <dbReference type="Proteomes" id="UP000264179"/>
    </source>
</evidence>
<protein>
    <submittedName>
        <fullName evidence="1">Uncharacterized protein</fullName>
    </submittedName>
</protein>
<dbReference type="RefSeq" id="WP_276653812.1">
    <property type="nucleotide sequence ID" value="NZ_DOOG01000120.1"/>
</dbReference>
<sequence>MGAVFTNQATASIGYHGDGARTDFPFGFDVFDVGDVQVSVNGAVVTTGFHIALSQTDQAIGGTVRFETPPGVGAEIILARMLKLRRLSAYGTVGSPRGDALDRDLDYLTAALGDVDRALAGTLRLGAPDLDQANMTLPAIDAGRALIWNASGDGLSNGPKADEIAGAGQNAALAGDAASRAEAALSRCETAQKSFVRADAGAMLDLDFRSQNLLGWEDERRMPVMDAPTNRILDIRETGSMVRLSNGARATLPVATLARGGVRYRLFNGDGTQVDIMAASGDVITPVNGAADNALYPLPIRGDMVDVICDGGDGGRWFAVPVHENGPIVKLLRTAAQDMPAGGAFLIEWDQVVEDSHSLYDSALHGATGLPPGFYHVDIGVKFPVTDEVVMVNLYLERLAGASSGSGAGVWTTHLQSSDITAIGTGAYHTLRLSGVARVNVGAANGLRVRLAHSDAATRQIGESNILTWFHLHRIGG</sequence>
<dbReference type="EMBL" id="DPOP01000170">
    <property type="protein sequence ID" value="HCW69983.1"/>
    <property type="molecule type" value="Genomic_DNA"/>
</dbReference>
<accession>A0A358HV81</accession>
<gene>
    <name evidence="1" type="ORF">DEF21_14415</name>
    <name evidence="2" type="ORF">DHR80_22810</name>
</gene>
<evidence type="ECO:0000313" key="4">
    <source>
        <dbReference type="Proteomes" id="UP000264753"/>
    </source>
</evidence>
<proteinExistence type="predicted"/>
<evidence type="ECO:0000313" key="1">
    <source>
        <dbReference type="EMBL" id="HBU99079.1"/>
    </source>
</evidence>
<reference evidence="3 4" key="1">
    <citation type="journal article" date="2018" name="Nat. Biotechnol.">
        <title>A standardized bacterial taxonomy based on genome phylogeny substantially revises the tree of life.</title>
        <authorList>
            <person name="Parks D.H."/>
            <person name="Chuvochina M."/>
            <person name="Waite D.W."/>
            <person name="Rinke C."/>
            <person name="Skarshewski A."/>
            <person name="Chaumeil P.A."/>
            <person name="Hugenholtz P."/>
        </authorList>
    </citation>
    <scope>NUCLEOTIDE SEQUENCE [LARGE SCALE GENOMIC DNA]</scope>
    <source>
        <strain evidence="1">UBA8707</strain>
        <strain evidence="2">UBA9881</strain>
    </source>
</reference>
<dbReference type="EMBL" id="DOOG01000120">
    <property type="protein sequence ID" value="HBU99079.1"/>
    <property type="molecule type" value="Genomic_DNA"/>
</dbReference>
<dbReference type="Proteomes" id="UP000264753">
    <property type="component" value="Unassembled WGS sequence"/>
</dbReference>
<comment type="caution">
    <text evidence="1">The sequence shown here is derived from an EMBL/GenBank/DDBJ whole genome shotgun (WGS) entry which is preliminary data.</text>
</comment>
<evidence type="ECO:0000313" key="2">
    <source>
        <dbReference type="EMBL" id="HCW69983.1"/>
    </source>
</evidence>
<name>A0A358HV81_9PROT</name>